<protein>
    <submittedName>
        <fullName evidence="1">Uncharacterized protein</fullName>
    </submittedName>
</protein>
<dbReference type="Proteomes" id="UP001595698">
    <property type="component" value="Unassembled WGS sequence"/>
</dbReference>
<sequence>MATPREAAFKVAVLDALSKRVNKALADARGEAEPLFADARKAGSTQIEVALPAGTAVGKVSIKAGQETTRVDEDALLAWVLANTPEEIEPAISPAALSRPDVVAYIRKLHPDLVGQKVRPAYRAKLLAEAGEAGELINETTGEVVKVSETVTGEPTGAFALTFEAAKKGKPNGRDRIAAAWQSGEISITDLIRPALEAGES</sequence>
<name>A0ABV8FDG1_9ACTN</name>
<accession>A0ABV8FDG1</accession>
<gene>
    <name evidence="1" type="ORF">ACFOYY_35530</name>
</gene>
<reference evidence="2" key="1">
    <citation type="journal article" date="2019" name="Int. J. Syst. Evol. Microbiol.">
        <title>The Global Catalogue of Microorganisms (GCM) 10K type strain sequencing project: providing services to taxonomists for standard genome sequencing and annotation.</title>
        <authorList>
            <consortium name="The Broad Institute Genomics Platform"/>
            <consortium name="The Broad Institute Genome Sequencing Center for Infectious Disease"/>
            <person name="Wu L."/>
            <person name="Ma J."/>
        </authorList>
    </citation>
    <scope>NUCLEOTIDE SEQUENCE [LARGE SCALE GENOMIC DNA]</scope>
    <source>
        <strain evidence="2">TBRC 7912</strain>
    </source>
</reference>
<dbReference type="EMBL" id="JBHSBC010000047">
    <property type="protein sequence ID" value="MFC3985488.1"/>
    <property type="molecule type" value="Genomic_DNA"/>
</dbReference>
<keyword evidence="2" id="KW-1185">Reference proteome</keyword>
<dbReference type="RefSeq" id="WP_386195606.1">
    <property type="nucleotide sequence ID" value="NZ_JBHSBC010000047.1"/>
</dbReference>
<organism evidence="1 2">
    <name type="scientific">Streptosporangium jomthongense</name>
    <dbReference type="NCBI Taxonomy" id="1193683"/>
    <lineage>
        <taxon>Bacteria</taxon>
        <taxon>Bacillati</taxon>
        <taxon>Actinomycetota</taxon>
        <taxon>Actinomycetes</taxon>
        <taxon>Streptosporangiales</taxon>
        <taxon>Streptosporangiaceae</taxon>
        <taxon>Streptosporangium</taxon>
    </lineage>
</organism>
<comment type="caution">
    <text evidence="1">The sequence shown here is derived from an EMBL/GenBank/DDBJ whole genome shotgun (WGS) entry which is preliminary data.</text>
</comment>
<proteinExistence type="predicted"/>
<evidence type="ECO:0000313" key="2">
    <source>
        <dbReference type="Proteomes" id="UP001595698"/>
    </source>
</evidence>
<evidence type="ECO:0000313" key="1">
    <source>
        <dbReference type="EMBL" id="MFC3985488.1"/>
    </source>
</evidence>